<gene>
    <name evidence="4" type="ORF">ZIOFF_071191</name>
</gene>
<dbReference type="Gene3D" id="3.90.70.10">
    <property type="entry name" value="Cysteine proteinases"/>
    <property type="match status" value="1"/>
</dbReference>
<dbReference type="InterPro" id="IPR001394">
    <property type="entry name" value="Peptidase_C19_UCH"/>
</dbReference>
<dbReference type="GO" id="GO:0016579">
    <property type="term" value="P:protein deubiquitination"/>
    <property type="evidence" value="ECO:0007669"/>
    <property type="project" value="InterPro"/>
</dbReference>
<dbReference type="PROSITE" id="PS00973">
    <property type="entry name" value="USP_2"/>
    <property type="match status" value="1"/>
</dbReference>
<dbReference type="Proteomes" id="UP000734854">
    <property type="component" value="Unassembled WGS sequence"/>
</dbReference>
<dbReference type="GO" id="GO:0005634">
    <property type="term" value="C:nucleus"/>
    <property type="evidence" value="ECO:0007669"/>
    <property type="project" value="TreeGrafter"/>
</dbReference>
<evidence type="ECO:0000259" key="3">
    <source>
        <dbReference type="PROSITE" id="PS50235"/>
    </source>
</evidence>
<reference evidence="4 5" key="1">
    <citation type="submission" date="2020-08" db="EMBL/GenBank/DDBJ databases">
        <title>Plant Genome Project.</title>
        <authorList>
            <person name="Zhang R.-G."/>
        </authorList>
    </citation>
    <scope>NUCLEOTIDE SEQUENCE [LARGE SCALE GENOMIC DNA]</scope>
    <source>
        <tissue evidence="4">Rhizome</tissue>
    </source>
</reference>
<keyword evidence="5" id="KW-1185">Reference proteome</keyword>
<comment type="caution">
    <text evidence="4">The sequence shown here is derived from an EMBL/GenBank/DDBJ whole genome shotgun (WGS) entry which is preliminary data.</text>
</comment>
<feature type="compositionally biased region" description="Polar residues" evidence="2">
    <location>
        <begin position="44"/>
        <end position="53"/>
    </location>
</feature>
<feature type="region of interest" description="Disordered" evidence="2">
    <location>
        <begin position="905"/>
        <end position="927"/>
    </location>
</feature>
<protein>
    <recommendedName>
        <fullName evidence="3">USP domain-containing protein</fullName>
    </recommendedName>
</protein>
<dbReference type="InterPro" id="IPR018200">
    <property type="entry name" value="USP_CS"/>
</dbReference>
<comment type="similarity">
    <text evidence="1">Belongs to the peptidase C19 family.</text>
</comment>
<feature type="region of interest" description="Disordered" evidence="2">
    <location>
        <begin position="1154"/>
        <end position="1182"/>
    </location>
</feature>
<dbReference type="GO" id="GO:0004843">
    <property type="term" value="F:cysteine-type deubiquitinase activity"/>
    <property type="evidence" value="ECO:0007669"/>
    <property type="project" value="InterPro"/>
</dbReference>
<dbReference type="InterPro" id="IPR013087">
    <property type="entry name" value="Znf_C2H2_type"/>
</dbReference>
<dbReference type="PROSITE" id="PS50235">
    <property type="entry name" value="USP_3"/>
    <property type="match status" value="1"/>
</dbReference>
<feature type="compositionally biased region" description="Basic and acidic residues" evidence="2">
    <location>
        <begin position="1158"/>
        <end position="1170"/>
    </location>
</feature>
<dbReference type="AlphaFoldDB" id="A0A8J5CB70"/>
<dbReference type="PROSITE" id="PS00972">
    <property type="entry name" value="USP_1"/>
    <property type="match status" value="1"/>
</dbReference>
<proteinExistence type="inferred from homology"/>
<dbReference type="GO" id="GO:0005829">
    <property type="term" value="C:cytosol"/>
    <property type="evidence" value="ECO:0007669"/>
    <property type="project" value="TreeGrafter"/>
</dbReference>
<dbReference type="PANTHER" id="PTHR24006:SF663">
    <property type="entry name" value="UBIQUITIN CARBOXYL-TERMINAL HYDROLASE 23"/>
    <property type="match status" value="1"/>
</dbReference>
<evidence type="ECO:0000256" key="1">
    <source>
        <dbReference type="ARBA" id="ARBA00009085"/>
    </source>
</evidence>
<dbReference type="CDD" id="cd02661">
    <property type="entry name" value="Peptidase_C19E"/>
    <property type="match status" value="1"/>
</dbReference>
<feature type="region of interest" description="Disordered" evidence="2">
    <location>
        <begin position="39"/>
        <end position="63"/>
    </location>
</feature>
<dbReference type="SUPFAM" id="SSF54001">
    <property type="entry name" value="Cysteine proteinases"/>
    <property type="match status" value="1"/>
</dbReference>
<dbReference type="FunFam" id="3.90.70.10:FF:000078">
    <property type="entry name" value="Ubiquitin carboxyl-terminal hydrolase 23"/>
    <property type="match status" value="1"/>
</dbReference>
<name>A0A8J5CB70_ZINOF</name>
<dbReference type="InterPro" id="IPR038765">
    <property type="entry name" value="Papain-like_cys_pep_sf"/>
</dbReference>
<dbReference type="EMBL" id="JACMSC010000021">
    <property type="protein sequence ID" value="KAG6470134.1"/>
    <property type="molecule type" value="Genomic_DNA"/>
</dbReference>
<dbReference type="PANTHER" id="PTHR24006">
    <property type="entry name" value="UBIQUITIN CARBOXYL-TERMINAL HYDROLASE"/>
    <property type="match status" value="1"/>
</dbReference>
<organism evidence="4 5">
    <name type="scientific">Zingiber officinale</name>
    <name type="common">Ginger</name>
    <name type="synonym">Amomum zingiber</name>
    <dbReference type="NCBI Taxonomy" id="94328"/>
    <lineage>
        <taxon>Eukaryota</taxon>
        <taxon>Viridiplantae</taxon>
        <taxon>Streptophyta</taxon>
        <taxon>Embryophyta</taxon>
        <taxon>Tracheophyta</taxon>
        <taxon>Spermatophyta</taxon>
        <taxon>Magnoliopsida</taxon>
        <taxon>Liliopsida</taxon>
        <taxon>Zingiberales</taxon>
        <taxon>Zingiberaceae</taxon>
        <taxon>Zingiber</taxon>
    </lineage>
</organism>
<dbReference type="Pfam" id="PF00443">
    <property type="entry name" value="UCH"/>
    <property type="match status" value="1"/>
</dbReference>
<feature type="compositionally biased region" description="Basic residues" evidence="2">
    <location>
        <begin position="912"/>
        <end position="925"/>
    </location>
</feature>
<dbReference type="PROSITE" id="PS00028">
    <property type="entry name" value="ZINC_FINGER_C2H2_1"/>
    <property type="match status" value="1"/>
</dbReference>
<feature type="domain" description="USP" evidence="3">
    <location>
        <begin position="106"/>
        <end position="410"/>
    </location>
</feature>
<dbReference type="InterPro" id="IPR028889">
    <property type="entry name" value="USP"/>
</dbReference>
<evidence type="ECO:0000313" key="5">
    <source>
        <dbReference type="Proteomes" id="UP000734854"/>
    </source>
</evidence>
<dbReference type="InterPro" id="IPR050164">
    <property type="entry name" value="Peptidase_C19"/>
</dbReference>
<accession>A0A8J5CB70</accession>
<sequence>MAEGSFLAAADVKEGIAVSVASQVEVFFQRQIDFDTSLKPPSSFPSAKGNSRPETLKPFSGPGKSACRATAAAALSLRKRPRESEFCELELDPELSRRITFKRIGAGLANLGNTCFLNSVLQCLTYTEPFAAYLQSGKHKSSCHTAGFCAMCALQNHVNTALQSSGKIVSPSHLVKNLRCVSRSFRNLRQEDAHEYMVNLLESMHKCCLPSGVPSESPSAYEKSLVHKIFGGRLRSQVKCTQCTYSSNKFDPFLDLSLEIAKTNSLRNALTHFTAVEQLDGGQKHYHCQNCKEKVRALKQLSIHKPPHVLTIHLKRFSSYDPDQKIDKRVAFEPTLDLQPFVSDQPEGDLKYTLYGVLVHVGWSTHSGHYYCYVRTSSGIWHSLDDNQVHQVSEKTVLMQKAYMLFYVRNRSPIPKGFANSLFKDGTNPMGKRLIPNGVIKNGLIRKSSESMPEKLENSSTILQSGSEMDISSNVPLPKSSSTLNGDTALNEISKTQDNNEVIGVQVSTLQADGNFMKKELQQTIPTSVVTLVSDGAIVNGLIEKDPSNLESISANMGNYSTIIQSNSAMDTSSDVPLSKSSSTIVNVDAAQTPKLQDNNQVNGVEIFTLKVGGNTKKELKQMVSTSTTIYVSNRVILNDLIEQSSITLESIPAKFGTSSVIIESGLASDTSANVPLLMSSSTILNGKTALDEIPKFQDKSQAVGVDNSTSKGDDNCLMTECLPTILTSVATLVANGVIQTALIEKSSSTLESIPGNLRTCSTITQSGLAMYTSSNIPAPQSPYTILNRDASLDGIPEDQVTGVEISSLQEDDNCLKKESQQWTSTFVASSSSVVVSKNLVHQPFDEAEEGMEKGLSQVNVEKGVSLHLVHSSNCDGERCDASCLPCQSKYQNERDSSNVHIKENNFPKQKSASKKQHNPTKLKQQKYANSAQEGLLFFHNHLFLASLKLRLIQRSIKKKKQSGRLKISLKDDQVLSTSEAIKNVAAAKHSCSQHLGSGRLSKANNLEIVKIGSCNGKSSNISDNKEKVKKGENTILVPRLQKTRSTYAERSLNSRRTIADDQIKSQNYFFNLLTAGLKEFGVPRWDDTELRKLGQNDIESSTSTSIRYALDEWLKRSSIVIGLNDNKLDLEYGGKLKLRKSPQSFDRPDLFQHSAKQKAEQNSKAKLESLRPGNQPLRISQ</sequence>
<evidence type="ECO:0000313" key="4">
    <source>
        <dbReference type="EMBL" id="KAG6470134.1"/>
    </source>
</evidence>
<evidence type="ECO:0000256" key="2">
    <source>
        <dbReference type="SAM" id="MobiDB-lite"/>
    </source>
</evidence>